<organism evidence="1 2">
    <name type="scientific">Trichonephila clavipes</name>
    <name type="common">Golden silk orbweaver</name>
    <name type="synonym">Nephila clavipes</name>
    <dbReference type="NCBI Taxonomy" id="2585209"/>
    <lineage>
        <taxon>Eukaryota</taxon>
        <taxon>Metazoa</taxon>
        <taxon>Ecdysozoa</taxon>
        <taxon>Arthropoda</taxon>
        <taxon>Chelicerata</taxon>
        <taxon>Arachnida</taxon>
        <taxon>Araneae</taxon>
        <taxon>Araneomorphae</taxon>
        <taxon>Entelegynae</taxon>
        <taxon>Araneoidea</taxon>
        <taxon>Nephilidae</taxon>
        <taxon>Trichonephila</taxon>
    </lineage>
</organism>
<reference evidence="1" key="1">
    <citation type="submission" date="2020-08" db="EMBL/GenBank/DDBJ databases">
        <title>Multicomponent nature underlies the extraordinary mechanical properties of spider dragline silk.</title>
        <authorList>
            <person name="Kono N."/>
            <person name="Nakamura H."/>
            <person name="Mori M."/>
            <person name="Yoshida Y."/>
            <person name="Ohtoshi R."/>
            <person name="Malay A.D."/>
            <person name="Moran D.A.P."/>
            <person name="Tomita M."/>
            <person name="Numata K."/>
            <person name="Arakawa K."/>
        </authorList>
    </citation>
    <scope>NUCLEOTIDE SEQUENCE</scope>
</reference>
<protein>
    <submittedName>
        <fullName evidence="1">Uncharacterized protein</fullName>
    </submittedName>
</protein>
<dbReference type="Proteomes" id="UP000887159">
    <property type="component" value="Unassembled WGS sequence"/>
</dbReference>
<name>A0A8X6W8W2_TRICX</name>
<gene>
    <name evidence="1" type="ORF">TNCV_3522961</name>
</gene>
<dbReference type="EMBL" id="BMAU01021393">
    <property type="protein sequence ID" value="GFY30533.1"/>
    <property type="molecule type" value="Genomic_DNA"/>
</dbReference>
<comment type="caution">
    <text evidence="1">The sequence shown here is derived from an EMBL/GenBank/DDBJ whole genome shotgun (WGS) entry which is preliminary data.</text>
</comment>
<dbReference type="AlphaFoldDB" id="A0A8X6W8W2"/>
<accession>A0A8X6W8W2</accession>
<sequence>MNSGHRQRNGVTLYLLTNPASACNQRWLDWNSKTQCSEAAELLSYASPHWSCTRYHGFVWYWISQAHPSRTHCQYTELSALHFRGVGARGPPIHSALAIGHISTG</sequence>
<evidence type="ECO:0000313" key="1">
    <source>
        <dbReference type="EMBL" id="GFY30533.1"/>
    </source>
</evidence>
<keyword evidence="2" id="KW-1185">Reference proteome</keyword>
<proteinExistence type="predicted"/>
<evidence type="ECO:0000313" key="2">
    <source>
        <dbReference type="Proteomes" id="UP000887159"/>
    </source>
</evidence>